<dbReference type="SUPFAM" id="SSF48264">
    <property type="entry name" value="Cytochrome P450"/>
    <property type="match status" value="1"/>
</dbReference>
<evidence type="ECO:0000256" key="5">
    <source>
        <dbReference type="ARBA" id="ARBA00023004"/>
    </source>
</evidence>
<comment type="similarity">
    <text evidence="2 6">Belongs to the cytochrome P450 family.</text>
</comment>
<evidence type="ECO:0000256" key="2">
    <source>
        <dbReference type="ARBA" id="ARBA00010617"/>
    </source>
</evidence>
<comment type="cofactor">
    <cofactor evidence="1">
        <name>heme</name>
        <dbReference type="ChEBI" id="CHEBI:30413"/>
    </cofactor>
</comment>
<dbReference type="Gene3D" id="1.10.630.10">
    <property type="entry name" value="Cytochrome P450"/>
    <property type="match status" value="2"/>
</dbReference>
<sequence length="345" mass="39866">MQLFQSMSHLTVGQYAILVFGAPRSSQDRESQLYQMCGTHTIDIYGSHSKHIEKFLKADFISLGDGDQGITWEKDPIKHRHTAKKLSPAFSAKSIKAKESTIHKYVDLFVQKMKKIGQNEQGVELKIWTDWVSMDISAELSYSRELEQVEKMSSSAFLHALWGVNFFVNVHQILKKFPLSVPLQFLFVPPSALISGLPRVSPGAIVDGRYIEKGLQVQYGHFAFTRSPRYFHEPRSYRPQHWLPKDHPHWNAAFENDATSHYYPFGLGPRQCIGTRANNFPVELAWREMRIFVAKVLWSFDVEMVSDHKIVYERDFKMHRMWEKPEFWGIIPKTGKIASFKGLSS</sequence>
<dbReference type="InterPro" id="IPR050121">
    <property type="entry name" value="Cytochrome_P450_monoxygenase"/>
</dbReference>
<evidence type="ECO:0000256" key="4">
    <source>
        <dbReference type="ARBA" id="ARBA00022723"/>
    </source>
</evidence>
<dbReference type="AlphaFoldDB" id="H0ERJ5"/>
<dbReference type="EMBL" id="AGUE01000135">
    <property type="protein sequence ID" value="EHK98806.1"/>
    <property type="molecule type" value="Genomic_DNA"/>
</dbReference>
<keyword evidence="3 6" id="KW-0349">Heme</keyword>
<keyword evidence="4 6" id="KW-0479">Metal-binding</keyword>
<organism evidence="7 8">
    <name type="scientific">Glarea lozoyensis (strain ATCC 74030 / MF5533)</name>
    <dbReference type="NCBI Taxonomy" id="1104152"/>
    <lineage>
        <taxon>Eukaryota</taxon>
        <taxon>Fungi</taxon>
        <taxon>Dikarya</taxon>
        <taxon>Ascomycota</taxon>
        <taxon>Pezizomycotina</taxon>
        <taxon>Leotiomycetes</taxon>
        <taxon>Helotiales</taxon>
        <taxon>Helotiaceae</taxon>
        <taxon>Glarea</taxon>
    </lineage>
</organism>
<protein>
    <submittedName>
        <fullName evidence="7">Putative Isotrichodermin C-15 hydroxylase</fullName>
    </submittedName>
</protein>
<evidence type="ECO:0000256" key="1">
    <source>
        <dbReference type="ARBA" id="ARBA00001971"/>
    </source>
</evidence>
<reference evidence="7 8" key="1">
    <citation type="journal article" date="2012" name="Eukaryot. Cell">
        <title>Genome sequence of the fungus Glarea lozoyensis: the first genome sequence of a species from the Helotiaceae family.</title>
        <authorList>
            <person name="Youssar L."/>
            <person name="Gruening B.A."/>
            <person name="Erxleben A."/>
            <person name="Guenther S."/>
            <person name="Huettel W."/>
        </authorList>
    </citation>
    <scope>NUCLEOTIDE SEQUENCE [LARGE SCALE GENOMIC DNA]</scope>
    <source>
        <strain evidence="8">ATCC 74030 / MF5533</strain>
    </source>
</reference>
<dbReference type="PANTHER" id="PTHR24305:SF210">
    <property type="entry name" value="CYTOCHROME P450 MONOOXYGENASE ASQL-RELATED"/>
    <property type="match status" value="1"/>
</dbReference>
<dbReference type="InParanoid" id="H0ERJ5"/>
<dbReference type="PANTHER" id="PTHR24305">
    <property type="entry name" value="CYTOCHROME P450"/>
    <property type="match status" value="1"/>
</dbReference>
<name>H0ERJ5_GLAL7</name>
<gene>
    <name evidence="7" type="ORF">M7I_5314</name>
</gene>
<dbReference type="GO" id="GO:0016705">
    <property type="term" value="F:oxidoreductase activity, acting on paired donors, with incorporation or reduction of molecular oxygen"/>
    <property type="evidence" value="ECO:0007669"/>
    <property type="project" value="InterPro"/>
</dbReference>
<dbReference type="OrthoDB" id="1470350at2759"/>
<dbReference type="GO" id="GO:0005506">
    <property type="term" value="F:iron ion binding"/>
    <property type="evidence" value="ECO:0007669"/>
    <property type="project" value="InterPro"/>
</dbReference>
<accession>H0ERJ5</accession>
<dbReference type="PROSITE" id="PS00086">
    <property type="entry name" value="CYTOCHROME_P450"/>
    <property type="match status" value="1"/>
</dbReference>
<proteinExistence type="inferred from homology"/>
<evidence type="ECO:0000313" key="7">
    <source>
        <dbReference type="EMBL" id="EHK98806.1"/>
    </source>
</evidence>
<keyword evidence="6" id="KW-0560">Oxidoreductase</keyword>
<dbReference type="InterPro" id="IPR036396">
    <property type="entry name" value="Cyt_P450_sf"/>
</dbReference>
<dbReference type="GO" id="GO:0004497">
    <property type="term" value="F:monooxygenase activity"/>
    <property type="evidence" value="ECO:0007669"/>
    <property type="project" value="UniProtKB-KW"/>
</dbReference>
<comment type="caution">
    <text evidence="7">The sequence shown here is derived from an EMBL/GenBank/DDBJ whole genome shotgun (WGS) entry which is preliminary data.</text>
</comment>
<dbReference type="Pfam" id="PF00067">
    <property type="entry name" value="p450"/>
    <property type="match status" value="1"/>
</dbReference>
<dbReference type="GO" id="GO:0020037">
    <property type="term" value="F:heme binding"/>
    <property type="evidence" value="ECO:0007669"/>
    <property type="project" value="InterPro"/>
</dbReference>
<dbReference type="InterPro" id="IPR001128">
    <property type="entry name" value="Cyt_P450"/>
</dbReference>
<keyword evidence="5 6" id="KW-0408">Iron</keyword>
<keyword evidence="8" id="KW-1185">Reference proteome</keyword>
<evidence type="ECO:0000313" key="8">
    <source>
        <dbReference type="Proteomes" id="UP000005446"/>
    </source>
</evidence>
<evidence type="ECO:0000256" key="3">
    <source>
        <dbReference type="ARBA" id="ARBA00022617"/>
    </source>
</evidence>
<keyword evidence="6" id="KW-0503">Monooxygenase</keyword>
<dbReference type="Proteomes" id="UP000005446">
    <property type="component" value="Unassembled WGS sequence"/>
</dbReference>
<evidence type="ECO:0000256" key="6">
    <source>
        <dbReference type="RuleBase" id="RU000461"/>
    </source>
</evidence>
<dbReference type="HOGENOM" id="CLU_001570_14_11_1"/>
<dbReference type="InterPro" id="IPR017972">
    <property type="entry name" value="Cyt_P450_CS"/>
</dbReference>